<keyword evidence="5" id="KW-1185">Reference proteome</keyword>
<dbReference type="OrthoDB" id="5772781at2759"/>
<organism evidence="4 5">
    <name type="scientific">Polytolypa hystricis (strain UAMH7299)</name>
    <dbReference type="NCBI Taxonomy" id="1447883"/>
    <lineage>
        <taxon>Eukaryota</taxon>
        <taxon>Fungi</taxon>
        <taxon>Dikarya</taxon>
        <taxon>Ascomycota</taxon>
        <taxon>Pezizomycotina</taxon>
        <taxon>Eurotiomycetes</taxon>
        <taxon>Eurotiomycetidae</taxon>
        <taxon>Onygenales</taxon>
        <taxon>Onygenales incertae sedis</taxon>
        <taxon>Polytolypa</taxon>
    </lineage>
</organism>
<dbReference type="Proteomes" id="UP000224634">
    <property type="component" value="Unassembled WGS sequence"/>
</dbReference>
<name>A0A2B7Y2Z3_POLH7</name>
<feature type="compositionally biased region" description="Low complexity" evidence="3">
    <location>
        <begin position="151"/>
        <end position="163"/>
    </location>
</feature>
<dbReference type="PANTHER" id="PTHR12149:SF8">
    <property type="entry name" value="PROTEIN-RIBULOSAMINE 3-KINASE"/>
    <property type="match status" value="1"/>
</dbReference>
<comment type="catalytic activity">
    <reaction evidence="2">
        <text>N(6)-D-ribulosyl-L-lysyl-[protein] + ATP = N(6)-(3-O-phospho-D-ribulosyl)-L-lysyl-[protein] + ADP + H(+)</text>
        <dbReference type="Rhea" id="RHEA:48432"/>
        <dbReference type="Rhea" id="RHEA-COMP:12103"/>
        <dbReference type="Rhea" id="RHEA-COMP:12104"/>
        <dbReference type="ChEBI" id="CHEBI:15378"/>
        <dbReference type="ChEBI" id="CHEBI:30616"/>
        <dbReference type="ChEBI" id="CHEBI:90418"/>
        <dbReference type="ChEBI" id="CHEBI:90420"/>
        <dbReference type="ChEBI" id="CHEBI:456216"/>
        <dbReference type="EC" id="2.7.1.172"/>
    </reaction>
    <physiologicalReaction direction="left-to-right" evidence="2">
        <dbReference type="Rhea" id="RHEA:48433"/>
    </physiologicalReaction>
</comment>
<feature type="region of interest" description="Disordered" evidence="3">
    <location>
        <begin position="150"/>
        <end position="194"/>
    </location>
</feature>
<comment type="caution">
    <text evidence="4">The sequence shown here is derived from an EMBL/GenBank/DDBJ whole genome shotgun (WGS) entry which is preliminary data.</text>
</comment>
<dbReference type="PANTHER" id="PTHR12149">
    <property type="entry name" value="FRUCTOSAMINE 3 KINASE-RELATED PROTEIN"/>
    <property type="match status" value="1"/>
</dbReference>
<proteinExistence type="predicted"/>
<protein>
    <recommendedName>
        <fullName evidence="1">protein-ribulosamine 3-kinase</fullName>
        <ecNumber evidence="1">2.7.1.172</ecNumber>
    </recommendedName>
</protein>
<evidence type="ECO:0000313" key="5">
    <source>
        <dbReference type="Proteomes" id="UP000224634"/>
    </source>
</evidence>
<dbReference type="EC" id="2.7.1.172" evidence="1"/>
<dbReference type="AlphaFoldDB" id="A0A2B7Y2Z3"/>
<dbReference type="EMBL" id="PDNA01000082">
    <property type="protein sequence ID" value="PGH15509.1"/>
    <property type="molecule type" value="Genomic_DNA"/>
</dbReference>
<evidence type="ECO:0000313" key="4">
    <source>
        <dbReference type="EMBL" id="PGH15509.1"/>
    </source>
</evidence>
<gene>
    <name evidence="4" type="ORF">AJ80_05526</name>
</gene>
<dbReference type="GO" id="GO:0102193">
    <property type="term" value="F:protein-ribulosamine 3-kinase activity"/>
    <property type="evidence" value="ECO:0007669"/>
    <property type="project" value="UniProtKB-EC"/>
</dbReference>
<evidence type="ECO:0000256" key="3">
    <source>
        <dbReference type="SAM" id="MobiDB-lite"/>
    </source>
</evidence>
<dbReference type="Pfam" id="PF03881">
    <property type="entry name" value="Fructosamin_kin"/>
    <property type="match status" value="2"/>
</dbReference>
<evidence type="ECO:0000256" key="2">
    <source>
        <dbReference type="ARBA" id="ARBA00048655"/>
    </source>
</evidence>
<dbReference type="SUPFAM" id="SSF56112">
    <property type="entry name" value="Protein kinase-like (PK-like)"/>
    <property type="match status" value="1"/>
</dbReference>
<sequence>MSSKQNFPVPQSILKALALPLDPSKSSFSSRGFGAGFAKAGRIRALVPSKDGQQEVENNFFIKTSPHGENAKEMFRGEFASLNAIADAVPELCPRALAWGKLEDENEEEEVEEARSDVRTAWFLVTEFLDLSGYGRKVGTSLARRLGKLHSTPAPAAPSSLSSDVVNLREGKGDDNDDDDDDGGGGRPQFGFPVPTFCGDVKQPNEFRRSWADFFAEQRLMTVLAECEKRNGKDKELRGLVERTAAEVVPNLLGDGHLGFDKSGNGQGITPVVVHGDLWSGNASKGTIMRSSSSTAFENDDEAGVGDVVYDPSACYAHSEFELGIMQMFGGFGADFYREYHRIVPKTEPADEYADRVLLYELYHQLNHTTIFGGSYRSSAVGTMQKLLRKYGNK</sequence>
<evidence type="ECO:0000256" key="1">
    <source>
        <dbReference type="ARBA" id="ARBA00011961"/>
    </source>
</evidence>
<reference evidence="4 5" key="1">
    <citation type="submission" date="2017-10" db="EMBL/GenBank/DDBJ databases">
        <title>Comparative genomics in systemic dimorphic fungi from Ajellomycetaceae.</title>
        <authorList>
            <person name="Munoz J.F."/>
            <person name="Mcewen J.G."/>
            <person name="Clay O.K."/>
            <person name="Cuomo C.A."/>
        </authorList>
    </citation>
    <scope>NUCLEOTIDE SEQUENCE [LARGE SCALE GENOMIC DNA]</scope>
    <source>
        <strain evidence="4 5">UAMH7299</strain>
    </source>
</reference>
<dbReference type="Gene3D" id="3.90.1200.10">
    <property type="match status" value="1"/>
</dbReference>
<dbReference type="InterPro" id="IPR016477">
    <property type="entry name" value="Fructo-/Ketosamine-3-kinase"/>
</dbReference>
<dbReference type="InterPro" id="IPR011009">
    <property type="entry name" value="Kinase-like_dom_sf"/>
</dbReference>
<dbReference type="FunFam" id="3.90.1200.10:FF:000018">
    <property type="entry name" value="Fructosamine-3-kinase, putative"/>
    <property type="match status" value="1"/>
</dbReference>
<accession>A0A2B7Y2Z3</accession>